<name>A0A974XK02_9GAMM</name>
<dbReference type="EMBL" id="CP071504">
    <property type="protein sequence ID" value="QSX29811.1"/>
    <property type="molecule type" value="Genomic_DNA"/>
</dbReference>
<dbReference type="PANTHER" id="PTHR30086">
    <property type="entry name" value="ARGININE EXPORTER PROTEIN ARGO"/>
    <property type="match status" value="1"/>
</dbReference>
<dbReference type="GO" id="GO:0033228">
    <property type="term" value="P:cysteine export across plasma membrane"/>
    <property type="evidence" value="ECO:0007669"/>
    <property type="project" value="TreeGrafter"/>
</dbReference>
<feature type="transmembrane region" description="Helical" evidence="6">
    <location>
        <begin position="183"/>
        <end position="199"/>
    </location>
</feature>
<keyword evidence="5 6" id="KW-0472">Membrane</keyword>
<dbReference type="AlphaFoldDB" id="A0A974XK02"/>
<organism evidence="7 8">
    <name type="scientific">Shewanella cyperi</name>
    <dbReference type="NCBI Taxonomy" id="2814292"/>
    <lineage>
        <taxon>Bacteria</taxon>
        <taxon>Pseudomonadati</taxon>
        <taxon>Pseudomonadota</taxon>
        <taxon>Gammaproteobacteria</taxon>
        <taxon>Alteromonadales</taxon>
        <taxon>Shewanellaceae</taxon>
        <taxon>Shewanella</taxon>
    </lineage>
</organism>
<evidence type="ECO:0000256" key="2">
    <source>
        <dbReference type="ARBA" id="ARBA00022475"/>
    </source>
</evidence>
<keyword evidence="8" id="KW-1185">Reference proteome</keyword>
<feature type="transmembrane region" description="Helical" evidence="6">
    <location>
        <begin position="71"/>
        <end position="90"/>
    </location>
</feature>
<reference evidence="7 8" key="1">
    <citation type="submission" date="2021-03" db="EMBL/GenBank/DDBJ databases">
        <title>Novel species identification of genus Shewanella.</title>
        <authorList>
            <person name="Liu G."/>
            <person name="Zhang Q."/>
        </authorList>
    </citation>
    <scope>NUCLEOTIDE SEQUENCE [LARGE SCALE GENOMIC DNA]</scope>
    <source>
        <strain evidence="7 8">FJAT-53726</strain>
    </source>
</reference>
<keyword evidence="3 6" id="KW-0812">Transmembrane</keyword>
<proteinExistence type="predicted"/>
<evidence type="ECO:0000256" key="4">
    <source>
        <dbReference type="ARBA" id="ARBA00022989"/>
    </source>
</evidence>
<protein>
    <submittedName>
        <fullName evidence="7">LysE family translocator</fullName>
    </submittedName>
</protein>
<keyword evidence="4 6" id="KW-1133">Transmembrane helix</keyword>
<dbReference type="RefSeq" id="WP_207324855.1">
    <property type="nucleotide sequence ID" value="NZ_CP071504.1"/>
</dbReference>
<dbReference type="GO" id="GO:0005886">
    <property type="term" value="C:plasma membrane"/>
    <property type="evidence" value="ECO:0007669"/>
    <property type="project" value="UniProtKB-SubCell"/>
</dbReference>
<dbReference type="GO" id="GO:0015171">
    <property type="term" value="F:amino acid transmembrane transporter activity"/>
    <property type="evidence" value="ECO:0007669"/>
    <property type="project" value="TreeGrafter"/>
</dbReference>
<keyword evidence="2" id="KW-1003">Cell membrane</keyword>
<dbReference type="KEGG" id="scyp:JYB88_16750"/>
<evidence type="ECO:0000256" key="6">
    <source>
        <dbReference type="SAM" id="Phobius"/>
    </source>
</evidence>
<evidence type="ECO:0000256" key="5">
    <source>
        <dbReference type="ARBA" id="ARBA00023136"/>
    </source>
</evidence>
<sequence>MFESLMLLVGATVLLLGSPGPAPLALAASSATFGVRNSLPFLGGILAGLLAAIAGALFGVAALLKTAPQLALALQIIAALYIARIAWRIATAPVLSTAEQRQDKPSLLDGFILNLLNPKAYMAFLALFSQFLLPAEQEYLRYGLTALVCFGCAIVVDLGWLLAGGALRRVFSHPKWARTVRCLLALAMLATVLLGLLLWHS</sequence>
<feature type="transmembrane region" description="Helical" evidence="6">
    <location>
        <begin position="43"/>
        <end position="64"/>
    </location>
</feature>
<feature type="transmembrane region" description="Helical" evidence="6">
    <location>
        <begin position="110"/>
        <end position="133"/>
    </location>
</feature>
<feature type="transmembrane region" description="Helical" evidence="6">
    <location>
        <begin position="140"/>
        <end position="163"/>
    </location>
</feature>
<evidence type="ECO:0000256" key="3">
    <source>
        <dbReference type="ARBA" id="ARBA00022692"/>
    </source>
</evidence>
<accession>A0A974XK02</accession>
<dbReference type="Proteomes" id="UP000663281">
    <property type="component" value="Chromosome"/>
</dbReference>
<evidence type="ECO:0000313" key="8">
    <source>
        <dbReference type="Proteomes" id="UP000663281"/>
    </source>
</evidence>
<dbReference type="PANTHER" id="PTHR30086:SF20">
    <property type="entry name" value="ARGININE EXPORTER PROTEIN ARGO-RELATED"/>
    <property type="match status" value="1"/>
</dbReference>
<comment type="subcellular location">
    <subcellularLocation>
        <location evidence="1">Cell membrane</location>
        <topology evidence="1">Multi-pass membrane protein</topology>
    </subcellularLocation>
</comment>
<evidence type="ECO:0000313" key="7">
    <source>
        <dbReference type="EMBL" id="QSX29811.1"/>
    </source>
</evidence>
<gene>
    <name evidence="7" type="ORF">JYB88_16750</name>
</gene>
<evidence type="ECO:0000256" key="1">
    <source>
        <dbReference type="ARBA" id="ARBA00004651"/>
    </source>
</evidence>
<dbReference type="InterPro" id="IPR001123">
    <property type="entry name" value="LeuE-type"/>
</dbReference>
<dbReference type="Pfam" id="PF01810">
    <property type="entry name" value="LysE"/>
    <property type="match status" value="1"/>
</dbReference>